<organism evidence="1 2">
    <name type="scientific">Dryococelus australis</name>
    <dbReference type="NCBI Taxonomy" id="614101"/>
    <lineage>
        <taxon>Eukaryota</taxon>
        <taxon>Metazoa</taxon>
        <taxon>Ecdysozoa</taxon>
        <taxon>Arthropoda</taxon>
        <taxon>Hexapoda</taxon>
        <taxon>Insecta</taxon>
        <taxon>Pterygota</taxon>
        <taxon>Neoptera</taxon>
        <taxon>Polyneoptera</taxon>
        <taxon>Phasmatodea</taxon>
        <taxon>Verophasmatodea</taxon>
        <taxon>Anareolatae</taxon>
        <taxon>Phasmatidae</taxon>
        <taxon>Eurycanthinae</taxon>
        <taxon>Dryococelus</taxon>
    </lineage>
</organism>
<name>A0ABQ9H992_9NEOP</name>
<comment type="caution">
    <text evidence="1">The sequence shown here is derived from an EMBL/GenBank/DDBJ whole genome shotgun (WGS) entry which is preliminary data.</text>
</comment>
<gene>
    <name evidence="1" type="ORF">PR048_017262</name>
</gene>
<evidence type="ECO:0008006" key="3">
    <source>
        <dbReference type="Google" id="ProtNLM"/>
    </source>
</evidence>
<keyword evidence="2" id="KW-1185">Reference proteome</keyword>
<dbReference type="EMBL" id="JARBHB010000006">
    <property type="protein sequence ID" value="KAJ8880791.1"/>
    <property type="molecule type" value="Genomic_DNA"/>
</dbReference>
<feature type="non-terminal residue" evidence="1">
    <location>
        <position position="717"/>
    </location>
</feature>
<evidence type="ECO:0000313" key="2">
    <source>
        <dbReference type="Proteomes" id="UP001159363"/>
    </source>
</evidence>
<sequence length="717" mass="82066">MSKQRADIGRLEPGRCAFPTSASFEGRVQFKYEKIKRRGRGIETVGPIECAFCRWRRKLKEKQTQGSFMDLKIQQRQWLKNTVKKVKEILKYIFTPKQIDRIIYKNKQWIWWEYEGIAAYVTLRSRSRRAYVFMQKNVRMPLPEESPENGNSRFILILTKTLPWTYLLFEIIKVTENGGFKVDVIVSDMGNGNRSLWKNLSISQEIFFPPSSAHVSREVRVFAGIPHLLTLLRNYFLDHGIRLPSRTEIFKWDVKRILNDKELSLTPKLDRNVHINVTGSTRQNGNTLQSCFITIRRLYSAKYIYKNLKYHSSIDLTDQWFDVMNHRFVNDPRKLWHGAFGLNVDKQRTILDKMKQLIFNMRVVETAEENEGEEYDIQFTNTTNKSDEDEVLSYIVGSGIEALSRGGLTIPTQALVDMANVAEKMFDSHHGLDLSKESGVLKNFVARLKKKKIPVPTDFEEAIEPCSHSSGVGWPTLSRRVTGSHPGAAHVADLQFARHTGNLSASRYHWSVVNVEYYNKPTTWRPGLVAEALRIFQRRGRWEWDGPARPRSRSEGAIRATLTRTPGGSSLLRARRAVLPSTRIREDPGSIPGFPWFSDITPGECWDGSLTKAMVVSFPILTQPLYPVQLAPSLLTALSTRQTLSTGQQSGTNLPNNAPIYLGQRHTGRIVLSRQAIAERRSQRWVYPIVDNRLPETASGTMINMGTFLSVCHYSSV</sequence>
<evidence type="ECO:0000313" key="1">
    <source>
        <dbReference type="EMBL" id="KAJ8880791.1"/>
    </source>
</evidence>
<proteinExistence type="predicted"/>
<accession>A0ABQ9H992</accession>
<dbReference type="Proteomes" id="UP001159363">
    <property type="component" value="Chromosome 5"/>
</dbReference>
<reference evidence="1 2" key="1">
    <citation type="submission" date="2023-02" db="EMBL/GenBank/DDBJ databases">
        <title>LHISI_Scaffold_Assembly.</title>
        <authorList>
            <person name="Stuart O.P."/>
            <person name="Cleave R."/>
            <person name="Magrath M.J.L."/>
            <person name="Mikheyev A.S."/>
        </authorList>
    </citation>
    <scope>NUCLEOTIDE SEQUENCE [LARGE SCALE GENOMIC DNA]</scope>
    <source>
        <strain evidence="1">Daus_M_001</strain>
        <tissue evidence="1">Leg muscle</tissue>
    </source>
</reference>
<protein>
    <recommendedName>
        <fullName evidence="3">Transposable element P transposase</fullName>
    </recommendedName>
</protein>